<evidence type="ECO:0000313" key="7">
    <source>
        <dbReference type="Proteomes" id="UP001176940"/>
    </source>
</evidence>
<dbReference type="SMART" id="SM00595">
    <property type="entry name" value="MADF"/>
    <property type="match status" value="1"/>
</dbReference>
<dbReference type="PROSITE" id="PS51029">
    <property type="entry name" value="MADF"/>
    <property type="match status" value="1"/>
</dbReference>
<dbReference type="InterPro" id="IPR001584">
    <property type="entry name" value="Integrase_cat-core"/>
</dbReference>
<comment type="subcellular location">
    <subcellularLocation>
        <location evidence="1">Nucleus</location>
    </subcellularLocation>
</comment>
<feature type="compositionally biased region" description="Basic and acidic residues" evidence="2">
    <location>
        <begin position="576"/>
        <end position="593"/>
    </location>
</feature>
<dbReference type="InterPro" id="IPR012337">
    <property type="entry name" value="RNaseH-like_sf"/>
</dbReference>
<evidence type="ECO:0000259" key="4">
    <source>
        <dbReference type="PROSITE" id="PS50994"/>
    </source>
</evidence>
<dbReference type="InterPro" id="IPR006578">
    <property type="entry name" value="MADF-dom"/>
</dbReference>
<evidence type="ECO:0000256" key="1">
    <source>
        <dbReference type="ARBA" id="ARBA00004123"/>
    </source>
</evidence>
<protein>
    <recommendedName>
        <fullName evidence="8">Polyprotein</fullName>
    </recommendedName>
</protein>
<dbReference type="Gene3D" id="2.40.50.40">
    <property type="match status" value="1"/>
</dbReference>
<name>A0ABN9LFZ5_9NEOB</name>
<gene>
    <name evidence="6" type="ORF">RIMI_LOCUS7834595</name>
</gene>
<dbReference type="Pfam" id="PF10545">
    <property type="entry name" value="MADF_DNA_bdg"/>
    <property type="match status" value="1"/>
</dbReference>
<dbReference type="Gene3D" id="3.30.420.10">
    <property type="entry name" value="Ribonuclease H-like superfamily/Ribonuclease H"/>
    <property type="match status" value="1"/>
</dbReference>
<dbReference type="PANTHER" id="PTHR37984:SF15">
    <property type="entry name" value="INTEGRASE CATALYTIC DOMAIN-CONTAINING PROTEIN"/>
    <property type="match status" value="1"/>
</dbReference>
<dbReference type="InterPro" id="IPR023780">
    <property type="entry name" value="Chromo_domain"/>
</dbReference>
<dbReference type="InterPro" id="IPR050951">
    <property type="entry name" value="Retrovirus_Pol_polyprotein"/>
</dbReference>
<evidence type="ECO:0000313" key="6">
    <source>
        <dbReference type="EMBL" id="CAJ0938821.1"/>
    </source>
</evidence>
<dbReference type="PROSITE" id="PS50994">
    <property type="entry name" value="INTEGRASE"/>
    <property type="match status" value="1"/>
</dbReference>
<dbReference type="SUPFAM" id="SSF54160">
    <property type="entry name" value="Chromo domain-like"/>
    <property type="match status" value="1"/>
</dbReference>
<comment type="caution">
    <text evidence="6">The sequence shown here is derived from an EMBL/GenBank/DDBJ whole genome shotgun (WGS) entry which is preliminary data.</text>
</comment>
<feature type="region of interest" description="Disordered" evidence="2">
    <location>
        <begin position="564"/>
        <end position="593"/>
    </location>
</feature>
<sequence>MAHDVTEYVRACVSCAKNKTPRQRPAGLLYPLLVADRPWEMVGMDFVVGLPKSRNCTIIWVVTDHFSKMVHLVPLPRLPSAQALAVLFVKHIFRLHGMPDKIVSDRGPQFASRFWRELCHLLSIELNLSLAYHPETNGLVERANQTLVTYLRHFVSARQDDWASLLPWAEFALNNAVADSTGWQTGLWRHGTFGTNIRLRVESTKFAPRYLGPFKVLERVNPVIYRLALPPRLGITDTFNVSLLKPVYMSRFSESSARTSGSSTDDYEVNAILGCKVVCGKKFYLVDWKIYGPEDRSWEPAENIRAPQLIAAFERSEAQGGRGPRRGGNVRSRVLASAQGESRAISAAVSHSYPAAVESAQQGRRSQHLAQSHSVQRVTAASSASAIKASAGQQRADFSGTKSLSAHTEHAQGKISRWRSRLLVSDLVGDLELISVLIRSFMMSANEQDCVRALIEMYRSLPCLWKIKSADYSNRYKKKDAYEKLVAIYKEHHPTETVDEHIVRKKIQALRTVYKKELNKVEKSLKSGAGTDDVYVPKLWYYDLLAFTRDQEIPRPCQTVTSICAPSPEENLPESPDEHGLKERKLSFRPWDP</sequence>
<proteinExistence type="predicted"/>
<dbReference type="InterPro" id="IPR016197">
    <property type="entry name" value="Chromo-like_dom_sf"/>
</dbReference>
<dbReference type="Proteomes" id="UP001176940">
    <property type="component" value="Unassembled WGS sequence"/>
</dbReference>
<dbReference type="EMBL" id="CAUEEQ010015101">
    <property type="protein sequence ID" value="CAJ0938821.1"/>
    <property type="molecule type" value="Genomic_DNA"/>
</dbReference>
<dbReference type="CDD" id="cd00024">
    <property type="entry name" value="CD_CSD"/>
    <property type="match status" value="1"/>
</dbReference>
<evidence type="ECO:0008006" key="8">
    <source>
        <dbReference type="Google" id="ProtNLM"/>
    </source>
</evidence>
<dbReference type="SUPFAM" id="SSF53098">
    <property type="entry name" value="Ribonuclease H-like"/>
    <property type="match status" value="1"/>
</dbReference>
<dbReference type="InterPro" id="IPR036397">
    <property type="entry name" value="RNaseH_sf"/>
</dbReference>
<dbReference type="SMART" id="SM00298">
    <property type="entry name" value="CHROMO"/>
    <property type="match status" value="1"/>
</dbReference>
<dbReference type="PANTHER" id="PTHR37984">
    <property type="entry name" value="PROTEIN CBG26694"/>
    <property type="match status" value="1"/>
</dbReference>
<feature type="domain" description="Integrase catalytic" evidence="4">
    <location>
        <begin position="34"/>
        <end position="194"/>
    </location>
</feature>
<dbReference type="Pfam" id="PF24626">
    <property type="entry name" value="SH3_Tf2-1"/>
    <property type="match status" value="1"/>
</dbReference>
<evidence type="ECO:0000256" key="2">
    <source>
        <dbReference type="SAM" id="MobiDB-lite"/>
    </source>
</evidence>
<dbReference type="InterPro" id="IPR056924">
    <property type="entry name" value="SH3_Tf2-1"/>
</dbReference>
<dbReference type="PROSITE" id="PS50013">
    <property type="entry name" value="CHROMO_2"/>
    <property type="match status" value="1"/>
</dbReference>
<dbReference type="InterPro" id="IPR000953">
    <property type="entry name" value="Chromo/chromo_shadow_dom"/>
</dbReference>
<accession>A0ABN9LFZ5</accession>
<keyword evidence="7" id="KW-1185">Reference proteome</keyword>
<evidence type="ECO:0000259" key="3">
    <source>
        <dbReference type="PROSITE" id="PS50013"/>
    </source>
</evidence>
<evidence type="ECO:0000259" key="5">
    <source>
        <dbReference type="PROSITE" id="PS51029"/>
    </source>
</evidence>
<reference evidence="6" key="1">
    <citation type="submission" date="2023-07" db="EMBL/GenBank/DDBJ databases">
        <authorList>
            <person name="Stuckert A."/>
        </authorList>
    </citation>
    <scope>NUCLEOTIDE SEQUENCE</scope>
</reference>
<dbReference type="Pfam" id="PF00385">
    <property type="entry name" value="Chromo"/>
    <property type="match status" value="1"/>
</dbReference>
<dbReference type="Pfam" id="PF00665">
    <property type="entry name" value="rve"/>
    <property type="match status" value="1"/>
</dbReference>
<feature type="domain" description="Chromo" evidence="3">
    <location>
        <begin position="267"/>
        <end position="325"/>
    </location>
</feature>
<organism evidence="6 7">
    <name type="scientific">Ranitomeya imitator</name>
    <name type="common">mimic poison frog</name>
    <dbReference type="NCBI Taxonomy" id="111125"/>
    <lineage>
        <taxon>Eukaryota</taxon>
        <taxon>Metazoa</taxon>
        <taxon>Chordata</taxon>
        <taxon>Craniata</taxon>
        <taxon>Vertebrata</taxon>
        <taxon>Euteleostomi</taxon>
        <taxon>Amphibia</taxon>
        <taxon>Batrachia</taxon>
        <taxon>Anura</taxon>
        <taxon>Neobatrachia</taxon>
        <taxon>Hyloidea</taxon>
        <taxon>Dendrobatidae</taxon>
        <taxon>Dendrobatinae</taxon>
        <taxon>Ranitomeya</taxon>
    </lineage>
</organism>
<feature type="domain" description="MADF" evidence="5">
    <location>
        <begin position="453"/>
        <end position="553"/>
    </location>
</feature>